<dbReference type="EMBL" id="CAJVPM010008446">
    <property type="protein sequence ID" value="CAG8555082.1"/>
    <property type="molecule type" value="Genomic_DNA"/>
</dbReference>
<accession>A0ACA9LY16</accession>
<comment type="caution">
    <text evidence="1">The sequence shown here is derived from an EMBL/GenBank/DDBJ whole genome shotgun (WGS) entry which is preliminary data.</text>
</comment>
<proteinExistence type="predicted"/>
<gene>
    <name evidence="1" type="ORF">SCALOS_LOCUS5313</name>
</gene>
<dbReference type="Proteomes" id="UP000789860">
    <property type="component" value="Unassembled WGS sequence"/>
</dbReference>
<feature type="non-terminal residue" evidence="1">
    <location>
        <position position="107"/>
    </location>
</feature>
<protein>
    <submittedName>
        <fullName evidence="1">9581_t:CDS:1</fullName>
    </submittedName>
</protein>
<name>A0ACA9LY16_9GLOM</name>
<evidence type="ECO:0000313" key="1">
    <source>
        <dbReference type="EMBL" id="CAG8555082.1"/>
    </source>
</evidence>
<reference evidence="1" key="1">
    <citation type="submission" date="2021-06" db="EMBL/GenBank/DDBJ databases">
        <authorList>
            <person name="Kallberg Y."/>
            <person name="Tangrot J."/>
            <person name="Rosling A."/>
        </authorList>
    </citation>
    <scope>NUCLEOTIDE SEQUENCE</scope>
    <source>
        <strain evidence="1">AU212A</strain>
    </source>
</reference>
<sequence>MLPWYVIFQHPHEKNGLQAPVVKDMIDARLASVWLKLITSNNLWAKMGRKIIESNIQRKRNMTVMEALTPDGSTFSVAKATEFLRQLSITSTMAQQNQRTESEASEY</sequence>
<keyword evidence="2" id="KW-1185">Reference proteome</keyword>
<organism evidence="1 2">
    <name type="scientific">Scutellospora calospora</name>
    <dbReference type="NCBI Taxonomy" id="85575"/>
    <lineage>
        <taxon>Eukaryota</taxon>
        <taxon>Fungi</taxon>
        <taxon>Fungi incertae sedis</taxon>
        <taxon>Mucoromycota</taxon>
        <taxon>Glomeromycotina</taxon>
        <taxon>Glomeromycetes</taxon>
        <taxon>Diversisporales</taxon>
        <taxon>Gigasporaceae</taxon>
        <taxon>Scutellospora</taxon>
    </lineage>
</organism>
<evidence type="ECO:0000313" key="2">
    <source>
        <dbReference type="Proteomes" id="UP000789860"/>
    </source>
</evidence>